<protein>
    <submittedName>
        <fullName evidence="8">ABC-3 protein</fullName>
    </submittedName>
</protein>
<feature type="transmembrane region" description="Helical" evidence="7">
    <location>
        <begin position="32"/>
        <end position="51"/>
    </location>
</feature>
<evidence type="ECO:0000256" key="6">
    <source>
        <dbReference type="RuleBase" id="RU003943"/>
    </source>
</evidence>
<dbReference type="FunCoup" id="D6TXV4">
    <property type="interactions" value="212"/>
</dbReference>
<keyword evidence="3 6" id="KW-0812">Transmembrane</keyword>
<gene>
    <name evidence="8" type="ORF">Krac_4087</name>
</gene>
<sequence>MNIITATALPPFTLNLWQDLQVMLSYDFMRQALLAGTLLSIVAGLVGYFVVLRHQAFAGESLSDVAFTGALGGAALGINPFLSLMVTTVVVALAMGGFGERLRGRDVAIGTVLSWVLGLGVFFLSLFTAHVSGTGTGFSGVTVLFGNILGVSADQLRTIALVSGGVILALLLLVRPLLFASLDPDVAAAHGVPVRALGLGFMVLLAITVSEATLAVGALLVFALLLLPAAIAYQMSSRPFVALGLAAILAVVFTWIGMAIGFYTGYPSSICISLLAFVCYVAVIGGSGSIVKIAGKRTRPFAHESIV</sequence>
<evidence type="ECO:0000256" key="7">
    <source>
        <dbReference type="SAM" id="Phobius"/>
    </source>
</evidence>
<dbReference type="InParanoid" id="D6TXV4"/>
<feature type="transmembrane region" description="Helical" evidence="7">
    <location>
        <begin position="107"/>
        <end position="127"/>
    </location>
</feature>
<evidence type="ECO:0000313" key="9">
    <source>
        <dbReference type="Proteomes" id="UP000004508"/>
    </source>
</evidence>
<evidence type="ECO:0000256" key="5">
    <source>
        <dbReference type="ARBA" id="ARBA00023136"/>
    </source>
</evidence>
<dbReference type="Pfam" id="PF00950">
    <property type="entry name" value="ABC-3"/>
    <property type="match status" value="1"/>
</dbReference>
<evidence type="ECO:0000256" key="2">
    <source>
        <dbReference type="ARBA" id="ARBA00008034"/>
    </source>
</evidence>
<feature type="transmembrane region" description="Helical" evidence="7">
    <location>
        <begin position="71"/>
        <end position="95"/>
    </location>
</feature>
<accession>D6TXV4</accession>
<comment type="caution">
    <text evidence="8">The sequence shown here is derived from an EMBL/GenBank/DDBJ whole genome shotgun (WGS) entry which is preliminary data.</text>
</comment>
<feature type="transmembrane region" description="Helical" evidence="7">
    <location>
        <begin position="133"/>
        <end position="151"/>
    </location>
</feature>
<reference evidence="8 9" key="1">
    <citation type="journal article" date="2011" name="Stand. Genomic Sci.">
        <title>Non-contiguous finished genome sequence and contextual data of the filamentous soil bacterium Ktedonobacter racemifer type strain (SOSP1-21).</title>
        <authorList>
            <person name="Chang Y.J."/>
            <person name="Land M."/>
            <person name="Hauser L."/>
            <person name="Chertkov O."/>
            <person name="Del Rio T.G."/>
            <person name="Nolan M."/>
            <person name="Copeland A."/>
            <person name="Tice H."/>
            <person name="Cheng J.F."/>
            <person name="Lucas S."/>
            <person name="Han C."/>
            <person name="Goodwin L."/>
            <person name="Pitluck S."/>
            <person name="Ivanova N."/>
            <person name="Ovchinikova G."/>
            <person name="Pati A."/>
            <person name="Chen A."/>
            <person name="Palaniappan K."/>
            <person name="Mavromatis K."/>
            <person name="Liolios K."/>
            <person name="Brettin T."/>
            <person name="Fiebig A."/>
            <person name="Rohde M."/>
            <person name="Abt B."/>
            <person name="Goker M."/>
            <person name="Detter J.C."/>
            <person name="Woyke T."/>
            <person name="Bristow J."/>
            <person name="Eisen J.A."/>
            <person name="Markowitz V."/>
            <person name="Hugenholtz P."/>
            <person name="Kyrpides N.C."/>
            <person name="Klenk H.P."/>
            <person name="Lapidus A."/>
        </authorList>
    </citation>
    <scope>NUCLEOTIDE SEQUENCE [LARGE SCALE GENOMIC DNA]</scope>
    <source>
        <strain evidence="9">DSM 44963</strain>
    </source>
</reference>
<dbReference type="PANTHER" id="PTHR30477:SF0">
    <property type="entry name" value="METAL TRANSPORT SYSTEM MEMBRANE PROTEIN TM_0125-RELATED"/>
    <property type="match status" value="1"/>
</dbReference>
<dbReference type="Proteomes" id="UP000004508">
    <property type="component" value="Unassembled WGS sequence"/>
</dbReference>
<dbReference type="eggNOG" id="COG1108">
    <property type="taxonomic scope" value="Bacteria"/>
</dbReference>
<feature type="transmembrane region" description="Helical" evidence="7">
    <location>
        <begin position="199"/>
        <end position="227"/>
    </location>
</feature>
<evidence type="ECO:0000256" key="3">
    <source>
        <dbReference type="ARBA" id="ARBA00022692"/>
    </source>
</evidence>
<dbReference type="SUPFAM" id="SSF81345">
    <property type="entry name" value="ABC transporter involved in vitamin B12 uptake, BtuC"/>
    <property type="match status" value="1"/>
</dbReference>
<comment type="similarity">
    <text evidence="2 6">Belongs to the ABC-3 integral membrane protein family.</text>
</comment>
<feature type="transmembrane region" description="Helical" evidence="7">
    <location>
        <begin position="158"/>
        <end position="179"/>
    </location>
</feature>
<proteinExistence type="inferred from homology"/>
<feature type="transmembrane region" description="Helical" evidence="7">
    <location>
        <begin position="266"/>
        <end position="291"/>
    </location>
</feature>
<dbReference type="RefSeq" id="WP_007913647.1">
    <property type="nucleotide sequence ID" value="NZ_ADVG01000003.1"/>
</dbReference>
<comment type="subcellular location">
    <subcellularLocation>
        <location evidence="6">Cell membrane</location>
        <topology evidence="6">Multi-pass membrane protein</topology>
    </subcellularLocation>
    <subcellularLocation>
        <location evidence="1">Membrane</location>
        <topology evidence="1">Multi-pass membrane protein</topology>
    </subcellularLocation>
</comment>
<dbReference type="STRING" id="485913.Krac_4087"/>
<dbReference type="GO" id="GO:0043190">
    <property type="term" value="C:ATP-binding cassette (ABC) transporter complex"/>
    <property type="evidence" value="ECO:0007669"/>
    <property type="project" value="InterPro"/>
</dbReference>
<evidence type="ECO:0000256" key="4">
    <source>
        <dbReference type="ARBA" id="ARBA00022989"/>
    </source>
</evidence>
<dbReference type="InterPro" id="IPR001626">
    <property type="entry name" value="ABC_TroCD"/>
</dbReference>
<feature type="transmembrane region" description="Helical" evidence="7">
    <location>
        <begin position="239"/>
        <end position="260"/>
    </location>
</feature>
<evidence type="ECO:0000313" key="8">
    <source>
        <dbReference type="EMBL" id="EFH83151.1"/>
    </source>
</evidence>
<name>D6TXV4_KTERA</name>
<organism evidence="8 9">
    <name type="scientific">Ktedonobacter racemifer DSM 44963</name>
    <dbReference type="NCBI Taxonomy" id="485913"/>
    <lineage>
        <taxon>Bacteria</taxon>
        <taxon>Bacillati</taxon>
        <taxon>Chloroflexota</taxon>
        <taxon>Ktedonobacteria</taxon>
        <taxon>Ktedonobacterales</taxon>
        <taxon>Ktedonobacteraceae</taxon>
        <taxon>Ktedonobacter</taxon>
    </lineage>
</organism>
<evidence type="ECO:0000256" key="1">
    <source>
        <dbReference type="ARBA" id="ARBA00004141"/>
    </source>
</evidence>
<dbReference type="InterPro" id="IPR037294">
    <property type="entry name" value="ABC_BtuC-like"/>
</dbReference>
<dbReference type="Gene3D" id="1.10.3470.10">
    <property type="entry name" value="ABC transporter involved in vitamin B12 uptake, BtuC"/>
    <property type="match status" value="1"/>
</dbReference>
<dbReference type="GO" id="GO:0055085">
    <property type="term" value="P:transmembrane transport"/>
    <property type="evidence" value="ECO:0007669"/>
    <property type="project" value="InterPro"/>
</dbReference>
<dbReference type="OrthoDB" id="9798540at2"/>
<keyword evidence="4 7" id="KW-1133">Transmembrane helix</keyword>
<keyword evidence="5 7" id="KW-0472">Membrane</keyword>
<dbReference type="AlphaFoldDB" id="D6TXV4"/>
<dbReference type="PANTHER" id="PTHR30477">
    <property type="entry name" value="ABC-TRANSPORTER METAL-BINDING PROTEIN"/>
    <property type="match status" value="1"/>
</dbReference>
<keyword evidence="9" id="KW-1185">Reference proteome</keyword>
<dbReference type="EMBL" id="ADVG01000003">
    <property type="protein sequence ID" value="EFH83151.1"/>
    <property type="molecule type" value="Genomic_DNA"/>
</dbReference>
<keyword evidence="6" id="KW-0813">Transport</keyword>